<dbReference type="Gene3D" id="3.30.60.10">
    <property type="entry name" value="Endochitinase-like"/>
    <property type="match status" value="9"/>
</dbReference>
<feature type="domain" description="Chitin-binding type-1" evidence="5">
    <location>
        <begin position="147"/>
        <end position="193"/>
    </location>
</feature>
<dbReference type="PANTHER" id="PTHR47849:SF8">
    <property type="entry name" value="LECTIN"/>
    <property type="match status" value="1"/>
</dbReference>
<dbReference type="PANTHER" id="PTHR47849">
    <property type="entry name" value="CHITIN-BINDING LECTIN 1"/>
    <property type="match status" value="1"/>
</dbReference>
<dbReference type="Proteomes" id="UP001390339">
    <property type="component" value="Unassembled WGS sequence"/>
</dbReference>
<gene>
    <name evidence="6" type="ORF">PGQ11_010698</name>
</gene>
<feature type="signal peptide" evidence="4">
    <location>
        <begin position="1"/>
        <end position="16"/>
    </location>
</feature>
<keyword evidence="7" id="KW-1185">Reference proteome</keyword>
<evidence type="ECO:0000313" key="6">
    <source>
        <dbReference type="EMBL" id="KAK8859964.1"/>
    </source>
</evidence>
<feature type="disulfide bond" evidence="3">
    <location>
        <begin position="53"/>
        <end position="67"/>
    </location>
</feature>
<feature type="disulfide bond" evidence="3">
    <location>
        <begin position="384"/>
        <end position="398"/>
    </location>
</feature>
<feature type="disulfide bond" evidence="3">
    <location>
        <begin position="166"/>
        <end position="180"/>
    </location>
</feature>
<feature type="disulfide bond" evidence="3">
    <location>
        <begin position="280"/>
        <end position="294"/>
    </location>
</feature>
<feature type="domain" description="Chitin-binding type-1" evidence="5">
    <location>
        <begin position="366"/>
        <end position="411"/>
    </location>
</feature>
<evidence type="ECO:0000256" key="4">
    <source>
        <dbReference type="SAM" id="SignalP"/>
    </source>
</evidence>
<reference evidence="6 7" key="1">
    <citation type="journal article" date="2024" name="IMA Fungus">
        <title>Apiospora arundinis, a panoply of carbohydrate-active enzymes and secondary metabolites.</title>
        <authorList>
            <person name="Sorensen T."/>
            <person name="Petersen C."/>
            <person name="Muurmann A.T."/>
            <person name="Christiansen J.V."/>
            <person name="Brundto M.L."/>
            <person name="Overgaard C.K."/>
            <person name="Boysen A.T."/>
            <person name="Wollenberg R.D."/>
            <person name="Larsen T.O."/>
            <person name="Sorensen J.L."/>
            <person name="Nielsen K.L."/>
            <person name="Sondergaard T.E."/>
        </authorList>
    </citation>
    <scope>NUCLEOTIDE SEQUENCE [LARGE SCALE GENOMIC DNA]</scope>
    <source>
        <strain evidence="6 7">AAU 773</strain>
    </source>
</reference>
<feature type="disulfide bond" evidence="3">
    <location>
        <begin position="226"/>
        <end position="240"/>
    </location>
</feature>
<feature type="domain" description="Chitin-binding type-1" evidence="5">
    <location>
        <begin position="314"/>
        <end position="359"/>
    </location>
</feature>
<feature type="domain" description="Chitin-binding type-1" evidence="5">
    <location>
        <begin position="472"/>
        <end position="518"/>
    </location>
</feature>
<feature type="disulfide bond" evidence="3">
    <location>
        <begin position="113"/>
        <end position="127"/>
    </location>
</feature>
<dbReference type="InterPro" id="IPR001002">
    <property type="entry name" value="Chitin-bd_1"/>
</dbReference>
<accession>A0ABR2IAE5</accession>
<evidence type="ECO:0000256" key="1">
    <source>
        <dbReference type="ARBA" id="ARBA00022669"/>
    </source>
</evidence>
<feature type="domain" description="Chitin-binding type-1" evidence="5">
    <location>
        <begin position="94"/>
        <end position="140"/>
    </location>
</feature>
<evidence type="ECO:0000256" key="3">
    <source>
        <dbReference type="PROSITE-ProRule" id="PRU00261"/>
    </source>
</evidence>
<evidence type="ECO:0000256" key="2">
    <source>
        <dbReference type="ARBA" id="ARBA00023157"/>
    </source>
</evidence>
<dbReference type="SMART" id="SM00270">
    <property type="entry name" value="ChtBD1"/>
    <property type="match status" value="9"/>
</dbReference>
<protein>
    <submittedName>
        <fullName evidence="6">Keratin-associated 5-4</fullName>
    </submittedName>
</protein>
<feature type="domain" description="Chitin-binding type-1" evidence="5">
    <location>
        <begin position="419"/>
        <end position="465"/>
    </location>
</feature>
<feature type="disulfide bond" evidence="3">
    <location>
        <begin position="437"/>
        <end position="451"/>
    </location>
</feature>
<evidence type="ECO:0000259" key="5">
    <source>
        <dbReference type="PROSITE" id="PS50941"/>
    </source>
</evidence>
<feature type="domain" description="Chitin-binding type-1" evidence="5">
    <location>
        <begin position="208"/>
        <end position="254"/>
    </location>
</feature>
<comment type="caution">
    <text evidence="6">The sequence shown here is derived from an EMBL/GenBank/DDBJ whole genome shotgun (WGS) entry which is preliminary data.</text>
</comment>
<feature type="domain" description="Chitin-binding type-1" evidence="5">
    <location>
        <begin position="262"/>
        <end position="307"/>
    </location>
</feature>
<feature type="disulfide bond" evidence="3">
    <location>
        <begin position="492"/>
        <end position="506"/>
    </location>
</feature>
<dbReference type="InterPro" id="IPR036861">
    <property type="entry name" value="Endochitinase-like_sf"/>
</dbReference>
<dbReference type="EMBL" id="JAPCWZ010000006">
    <property type="protein sequence ID" value="KAK8859964.1"/>
    <property type="molecule type" value="Genomic_DNA"/>
</dbReference>
<evidence type="ECO:0000313" key="7">
    <source>
        <dbReference type="Proteomes" id="UP001390339"/>
    </source>
</evidence>
<feature type="disulfide bond" evidence="3">
    <location>
        <begin position="332"/>
        <end position="346"/>
    </location>
</feature>
<sequence>MLLSLSLWLLPSLVLSQTPTSNAPPAWETGVETIDGTCGGTTGFVCTPTWGSCCSKDGMCGRSSKFCGEGCQPSAGNCNAPPVKPPGPGSMSPDGSCGGSNQFNCTGSAFGDCCSANGFCGKTTAHCGSTCQPLFGTCGPPSNISEDGACGGSGKKTCLGSTFGACCSSGGWCGATTDHCSTGCQSAFGACASVGGGNPPPSGDTSTDGSCGANGKTCKGSVFGECCSASGFCGDSEAHCGPGCQFSASGNCTAADSNVSVDGTCGANGKTCKGSTFGDCCSSSGFCGSTSGHCTAGCQSGFGTCSGAGDVSVDGSCGKNGKTCKGSAFGDCCSSSGYCGKTSTHCGAGCQTPFGTCEGTGDVSTDGSCGKNGKTCQGSTFGDCCSSSGYCGKTSTHCGAGCQSSFGTCDSGAGNVSTDGNCGKNGKTCAGSTFGSCCSSNGYCGNTNTHCGQGCQKSSSSGCLTTNIPSKDGTCGSKSGLTCAGGDFNNQCCSSNGFCGTSASHCGSGCQKGFGRCN</sequence>
<organism evidence="6 7">
    <name type="scientific">Apiospora arundinis</name>
    <dbReference type="NCBI Taxonomy" id="335852"/>
    <lineage>
        <taxon>Eukaryota</taxon>
        <taxon>Fungi</taxon>
        <taxon>Dikarya</taxon>
        <taxon>Ascomycota</taxon>
        <taxon>Pezizomycotina</taxon>
        <taxon>Sordariomycetes</taxon>
        <taxon>Xylariomycetidae</taxon>
        <taxon>Amphisphaeriales</taxon>
        <taxon>Apiosporaceae</taxon>
        <taxon>Apiospora</taxon>
    </lineage>
</organism>
<comment type="caution">
    <text evidence="3">Lacks conserved residue(s) required for the propagation of feature annotation.</text>
</comment>
<name>A0ABR2IAE5_9PEZI</name>
<feature type="chain" id="PRO_5046700317" evidence="4">
    <location>
        <begin position="17"/>
        <end position="518"/>
    </location>
</feature>
<keyword evidence="1 3" id="KW-0147">Chitin-binding</keyword>
<keyword evidence="2 3" id="KW-1015">Disulfide bond</keyword>
<feature type="domain" description="Chitin-binding type-1" evidence="5">
    <location>
        <begin position="35"/>
        <end position="80"/>
    </location>
</feature>
<keyword evidence="4" id="KW-0732">Signal</keyword>
<proteinExistence type="predicted"/>
<dbReference type="PROSITE" id="PS50941">
    <property type="entry name" value="CHIT_BIND_I_2"/>
    <property type="match status" value="9"/>
</dbReference>
<dbReference type="SUPFAM" id="SSF57016">
    <property type="entry name" value="Plant lectins/antimicrobial peptides"/>
    <property type="match status" value="9"/>
</dbReference>